<dbReference type="InterPro" id="IPR002575">
    <property type="entry name" value="Aminoglycoside_PTrfase"/>
</dbReference>
<sequence>MASTTKLELLQSEDQVKAYLTSISDSSFPEFFRTPLSIIKISHGLGNGVHRLVLNTPTISNANSSGHDPTSTGTVILKHSTPYVFNINNQEVVWDLWPFETNALRDVPNTGVVRPPKVYWVDEVNRVMFIEDAGPRSKNLKELLLSDKLPPVEVFSKIGEELGKYLSQLHIWGSDLKVLEKYENRDSRVIASWRTYGRLEDSLSKAYPELSNDLKQKITSYCAQEKAKALNTNEIVIMGDFWTGNVLVNLTDAGELESLYIVDWEMIRPADAATEISQMLAEVWEAGEFSRNLEAKSAARSLSEGLCSTYKSQVGKLPENMLKEVMLAAGAHVVVWGEIGFAAYGEGEKFKAVKDKASQLMWEAFGEKVGSQDWGFQVLSM</sequence>
<proteinExistence type="predicted"/>
<evidence type="ECO:0000259" key="1">
    <source>
        <dbReference type="Pfam" id="PF01636"/>
    </source>
</evidence>
<evidence type="ECO:0000313" key="3">
    <source>
        <dbReference type="Proteomes" id="UP001373714"/>
    </source>
</evidence>
<evidence type="ECO:0000313" key="2">
    <source>
        <dbReference type="EMBL" id="KAK6352395.1"/>
    </source>
</evidence>
<dbReference type="AlphaFoldDB" id="A0AAV9UYJ9"/>
<dbReference type="Gene3D" id="3.30.200.20">
    <property type="entry name" value="Phosphorylase Kinase, domain 1"/>
    <property type="match status" value="1"/>
</dbReference>
<comment type="caution">
    <text evidence="2">The sequence shown here is derived from an EMBL/GenBank/DDBJ whole genome shotgun (WGS) entry which is preliminary data.</text>
</comment>
<organism evidence="2 3">
    <name type="scientific">Orbilia blumenaviensis</name>
    <dbReference type="NCBI Taxonomy" id="1796055"/>
    <lineage>
        <taxon>Eukaryota</taxon>
        <taxon>Fungi</taxon>
        <taxon>Dikarya</taxon>
        <taxon>Ascomycota</taxon>
        <taxon>Pezizomycotina</taxon>
        <taxon>Orbiliomycetes</taxon>
        <taxon>Orbiliales</taxon>
        <taxon>Orbiliaceae</taxon>
        <taxon>Orbilia</taxon>
    </lineage>
</organism>
<reference evidence="2 3" key="1">
    <citation type="submission" date="2019-10" db="EMBL/GenBank/DDBJ databases">
        <authorList>
            <person name="Palmer J.M."/>
        </authorList>
    </citation>
    <scope>NUCLEOTIDE SEQUENCE [LARGE SCALE GENOMIC DNA]</scope>
    <source>
        <strain evidence="2 3">TWF730</strain>
    </source>
</reference>
<feature type="domain" description="Aminoglycoside phosphotransferase" evidence="1">
    <location>
        <begin position="157"/>
        <end position="293"/>
    </location>
</feature>
<dbReference type="InterPro" id="IPR011009">
    <property type="entry name" value="Kinase-like_dom_sf"/>
</dbReference>
<name>A0AAV9UYJ9_9PEZI</name>
<keyword evidence="3" id="KW-1185">Reference proteome</keyword>
<dbReference type="EMBL" id="JAVHNS010000006">
    <property type="protein sequence ID" value="KAK6352395.1"/>
    <property type="molecule type" value="Genomic_DNA"/>
</dbReference>
<dbReference type="Proteomes" id="UP001373714">
    <property type="component" value="Unassembled WGS sequence"/>
</dbReference>
<gene>
    <name evidence="2" type="ORF">TWF730_009222</name>
</gene>
<dbReference type="Pfam" id="PF01636">
    <property type="entry name" value="APH"/>
    <property type="match status" value="1"/>
</dbReference>
<dbReference type="SUPFAM" id="SSF56112">
    <property type="entry name" value="Protein kinase-like (PK-like)"/>
    <property type="match status" value="1"/>
</dbReference>
<dbReference type="Gene3D" id="3.90.1200.10">
    <property type="match status" value="1"/>
</dbReference>
<protein>
    <recommendedName>
        <fullName evidence="1">Aminoglycoside phosphotransferase domain-containing protein</fullName>
    </recommendedName>
</protein>
<accession>A0AAV9UYJ9</accession>